<keyword evidence="7 10" id="KW-0418">Kinase</keyword>
<dbReference type="InterPro" id="IPR027417">
    <property type="entry name" value="P-loop_NTPase"/>
</dbReference>
<comment type="caution">
    <text evidence="12">The sequence shown here is derived from an EMBL/GenBank/DDBJ whole genome shotgun (WGS) entry which is preliminary data.</text>
</comment>
<dbReference type="RefSeq" id="WP_208569633.1">
    <property type="nucleotide sequence ID" value="NZ_JAGFWR010000020.1"/>
</dbReference>
<proteinExistence type="inferred from homology"/>
<gene>
    <name evidence="10 12" type="primary">tmk</name>
    <name evidence="12" type="ORF">JQN83_25170</name>
</gene>
<evidence type="ECO:0000256" key="10">
    <source>
        <dbReference type="HAMAP-Rule" id="MF_00165"/>
    </source>
</evidence>
<organism evidence="12 13">
    <name type="scientific">Micromonospora antibiotica</name>
    <dbReference type="NCBI Taxonomy" id="2807623"/>
    <lineage>
        <taxon>Bacteria</taxon>
        <taxon>Bacillati</taxon>
        <taxon>Actinomycetota</taxon>
        <taxon>Actinomycetes</taxon>
        <taxon>Micromonosporales</taxon>
        <taxon>Micromonosporaceae</taxon>
        <taxon>Micromonospora</taxon>
    </lineage>
</organism>
<dbReference type="SUPFAM" id="SSF52540">
    <property type="entry name" value="P-loop containing nucleoside triphosphate hydrolases"/>
    <property type="match status" value="1"/>
</dbReference>
<evidence type="ECO:0000259" key="11">
    <source>
        <dbReference type="Pfam" id="PF02223"/>
    </source>
</evidence>
<dbReference type="EC" id="2.7.4.9" evidence="2 10"/>
<comment type="caution">
    <text evidence="10">Lacks conserved residue(s) required for the propagation of feature annotation.</text>
</comment>
<keyword evidence="8 10" id="KW-0067">ATP-binding</keyword>
<keyword evidence="6 10" id="KW-0547">Nucleotide-binding</keyword>
<keyword evidence="5 10" id="KW-0545">Nucleotide biosynthesis</keyword>
<evidence type="ECO:0000256" key="3">
    <source>
        <dbReference type="ARBA" id="ARBA00017144"/>
    </source>
</evidence>
<evidence type="ECO:0000256" key="1">
    <source>
        <dbReference type="ARBA" id="ARBA00009776"/>
    </source>
</evidence>
<evidence type="ECO:0000256" key="7">
    <source>
        <dbReference type="ARBA" id="ARBA00022777"/>
    </source>
</evidence>
<evidence type="ECO:0000256" key="2">
    <source>
        <dbReference type="ARBA" id="ARBA00012980"/>
    </source>
</evidence>
<keyword evidence="4 10" id="KW-0808">Transferase</keyword>
<feature type="domain" description="Thymidylate kinase-like" evidence="11">
    <location>
        <begin position="8"/>
        <end position="149"/>
    </location>
</feature>
<evidence type="ECO:0000256" key="5">
    <source>
        <dbReference type="ARBA" id="ARBA00022727"/>
    </source>
</evidence>
<evidence type="ECO:0000256" key="8">
    <source>
        <dbReference type="ARBA" id="ARBA00022840"/>
    </source>
</evidence>
<sequence>MTGRFIVIDGPSGVGKTTTVALLASLVAADGWEVHRTKEPSHTTLGETARHGTDEYRGLTLACLVAADRYHHLDTEIRPAITAGKVVICDRYLATSLVLQRLDGVDGAYIWALNQHIDRPHLTIILTGDPVRSRARAAARGIHSRFHRGGPEAGYHERERYDQVAEELAEAGFPVHLHDVGEQQPEEVAAALLSPVRALLTVAGTQPPTGNAARISES</sequence>
<dbReference type="Pfam" id="PF02223">
    <property type="entry name" value="Thymidylate_kin"/>
    <property type="match status" value="1"/>
</dbReference>
<dbReference type="Gene3D" id="3.40.50.300">
    <property type="entry name" value="P-loop containing nucleotide triphosphate hydrolases"/>
    <property type="match status" value="1"/>
</dbReference>
<reference evidence="12 13" key="1">
    <citation type="submission" date="2021-03" db="EMBL/GenBank/DDBJ databases">
        <authorList>
            <person name="Lee D.-H."/>
        </authorList>
    </citation>
    <scope>NUCLEOTIDE SEQUENCE [LARGE SCALE GENOMIC DNA]</scope>
    <source>
        <strain evidence="12 13">MMS20-R2-23</strain>
    </source>
</reference>
<dbReference type="GO" id="GO:0004798">
    <property type="term" value="F:dTMP kinase activity"/>
    <property type="evidence" value="ECO:0007669"/>
    <property type="project" value="UniProtKB-EC"/>
</dbReference>
<evidence type="ECO:0000256" key="4">
    <source>
        <dbReference type="ARBA" id="ARBA00022679"/>
    </source>
</evidence>
<comment type="catalytic activity">
    <reaction evidence="9 10">
        <text>dTMP + ATP = dTDP + ADP</text>
        <dbReference type="Rhea" id="RHEA:13517"/>
        <dbReference type="ChEBI" id="CHEBI:30616"/>
        <dbReference type="ChEBI" id="CHEBI:58369"/>
        <dbReference type="ChEBI" id="CHEBI:63528"/>
        <dbReference type="ChEBI" id="CHEBI:456216"/>
        <dbReference type="EC" id="2.7.4.9"/>
    </reaction>
</comment>
<dbReference type="InterPro" id="IPR018094">
    <property type="entry name" value="Thymidylate_kinase"/>
</dbReference>
<dbReference type="Proteomes" id="UP000671399">
    <property type="component" value="Unassembled WGS sequence"/>
</dbReference>
<dbReference type="EMBL" id="JAGFWR010000020">
    <property type="protein sequence ID" value="MBO4164087.1"/>
    <property type="molecule type" value="Genomic_DNA"/>
</dbReference>
<evidence type="ECO:0000256" key="6">
    <source>
        <dbReference type="ARBA" id="ARBA00022741"/>
    </source>
</evidence>
<dbReference type="HAMAP" id="MF_00165">
    <property type="entry name" value="Thymidylate_kinase"/>
    <property type="match status" value="1"/>
</dbReference>
<evidence type="ECO:0000313" key="12">
    <source>
        <dbReference type="EMBL" id="MBO4164087.1"/>
    </source>
</evidence>
<evidence type="ECO:0000313" key="13">
    <source>
        <dbReference type="Proteomes" id="UP000671399"/>
    </source>
</evidence>
<dbReference type="CDD" id="cd01672">
    <property type="entry name" value="TMPK"/>
    <property type="match status" value="1"/>
</dbReference>
<dbReference type="NCBIfam" id="TIGR00041">
    <property type="entry name" value="DTMP_kinase"/>
    <property type="match status" value="1"/>
</dbReference>
<dbReference type="PANTHER" id="PTHR10344">
    <property type="entry name" value="THYMIDYLATE KINASE"/>
    <property type="match status" value="1"/>
</dbReference>
<name>A0ABS3VEV4_9ACTN</name>
<dbReference type="InterPro" id="IPR039430">
    <property type="entry name" value="Thymidylate_kin-like_dom"/>
</dbReference>
<comment type="function">
    <text evidence="10">Phosphorylation of dTMP to form dTDP in both de novo and salvage pathways of dTTP synthesis.</text>
</comment>
<dbReference type="PANTHER" id="PTHR10344:SF4">
    <property type="entry name" value="UMP-CMP KINASE 2, MITOCHONDRIAL"/>
    <property type="match status" value="1"/>
</dbReference>
<evidence type="ECO:0000256" key="9">
    <source>
        <dbReference type="ARBA" id="ARBA00048743"/>
    </source>
</evidence>
<keyword evidence="13" id="KW-1185">Reference proteome</keyword>
<accession>A0ABS3VEV4</accession>
<comment type="similarity">
    <text evidence="1 10">Belongs to the thymidylate kinase family.</text>
</comment>
<protein>
    <recommendedName>
        <fullName evidence="3 10">Thymidylate kinase</fullName>
        <ecNumber evidence="2 10">2.7.4.9</ecNumber>
    </recommendedName>
    <alternativeName>
        <fullName evidence="10">dTMP kinase</fullName>
    </alternativeName>
</protein>